<organism evidence="13 14">
    <name type="scientific">Prorocentrum cordatum</name>
    <dbReference type="NCBI Taxonomy" id="2364126"/>
    <lineage>
        <taxon>Eukaryota</taxon>
        <taxon>Sar</taxon>
        <taxon>Alveolata</taxon>
        <taxon>Dinophyceae</taxon>
        <taxon>Prorocentrales</taxon>
        <taxon>Prorocentraceae</taxon>
        <taxon>Prorocentrum</taxon>
    </lineage>
</organism>
<feature type="region of interest" description="Disordered" evidence="9">
    <location>
        <begin position="1"/>
        <end position="112"/>
    </location>
</feature>
<evidence type="ECO:0000256" key="3">
    <source>
        <dbReference type="ARBA" id="ARBA00022692"/>
    </source>
</evidence>
<dbReference type="PROSITE" id="PS50011">
    <property type="entry name" value="PROTEIN_KINASE_DOM"/>
    <property type="match status" value="1"/>
</dbReference>
<feature type="transmembrane region" description="Helical" evidence="10">
    <location>
        <begin position="698"/>
        <end position="721"/>
    </location>
</feature>
<feature type="domain" description="ABC transmembrane type-1" evidence="12">
    <location>
        <begin position="594"/>
        <end position="801"/>
    </location>
</feature>
<evidence type="ECO:0000259" key="11">
    <source>
        <dbReference type="PROSITE" id="PS50011"/>
    </source>
</evidence>
<feature type="compositionally biased region" description="Basic residues" evidence="9">
    <location>
        <begin position="1"/>
        <end position="10"/>
    </location>
</feature>
<dbReference type="PROSITE" id="PS00108">
    <property type="entry name" value="PROTEIN_KINASE_ST"/>
    <property type="match status" value="1"/>
</dbReference>
<evidence type="ECO:0000256" key="4">
    <source>
        <dbReference type="ARBA" id="ARBA00022741"/>
    </source>
</evidence>
<comment type="caution">
    <text evidence="13">The sequence shown here is derived from an EMBL/GenBank/DDBJ whole genome shotgun (WGS) entry which is preliminary data.</text>
</comment>
<evidence type="ECO:0000256" key="7">
    <source>
        <dbReference type="ARBA" id="ARBA00022989"/>
    </source>
</evidence>
<dbReference type="Pfam" id="PF00664">
    <property type="entry name" value="ABC_membrane"/>
    <property type="match status" value="1"/>
</dbReference>
<evidence type="ECO:0000256" key="1">
    <source>
        <dbReference type="ARBA" id="ARBA00022527"/>
    </source>
</evidence>
<dbReference type="PROSITE" id="PS50929">
    <property type="entry name" value="ABC_TM1F"/>
    <property type="match status" value="1"/>
</dbReference>
<gene>
    <name evidence="13" type="ORF">PCOR1329_LOCUS47261</name>
</gene>
<feature type="domain" description="Protein kinase" evidence="11">
    <location>
        <begin position="262"/>
        <end position="544"/>
    </location>
</feature>
<dbReference type="InterPro" id="IPR036640">
    <property type="entry name" value="ABC1_TM_sf"/>
</dbReference>
<feature type="compositionally biased region" description="Low complexity" evidence="9">
    <location>
        <begin position="18"/>
        <end position="29"/>
    </location>
</feature>
<reference evidence="13" key="1">
    <citation type="submission" date="2023-10" db="EMBL/GenBank/DDBJ databases">
        <authorList>
            <person name="Chen Y."/>
            <person name="Shah S."/>
            <person name="Dougan E. K."/>
            <person name="Thang M."/>
            <person name="Chan C."/>
        </authorList>
    </citation>
    <scope>NUCLEOTIDE SEQUENCE [LARGE SCALE GENOMIC DNA]</scope>
</reference>
<keyword evidence="14" id="KW-1185">Reference proteome</keyword>
<dbReference type="PANTHER" id="PTHR24058:SF103">
    <property type="entry name" value="SERINE_THREONINE-PROTEIN KINASE PRP4 HOMOLOG"/>
    <property type="match status" value="1"/>
</dbReference>
<evidence type="ECO:0000259" key="12">
    <source>
        <dbReference type="PROSITE" id="PS50929"/>
    </source>
</evidence>
<keyword evidence="7 10" id="KW-1133">Transmembrane helix</keyword>
<evidence type="ECO:0000313" key="13">
    <source>
        <dbReference type="EMBL" id="CAK0857050.1"/>
    </source>
</evidence>
<proteinExistence type="predicted"/>
<dbReference type="Proteomes" id="UP001189429">
    <property type="component" value="Unassembled WGS sequence"/>
</dbReference>
<feature type="region of interest" description="Disordered" evidence="9">
    <location>
        <begin position="130"/>
        <end position="189"/>
    </location>
</feature>
<dbReference type="Gene3D" id="1.10.510.10">
    <property type="entry name" value="Transferase(Phosphotransferase) domain 1"/>
    <property type="match status" value="1"/>
</dbReference>
<keyword evidence="2" id="KW-0808">Transferase</keyword>
<dbReference type="Gene3D" id="1.20.1560.10">
    <property type="entry name" value="ABC transporter type 1, transmembrane domain"/>
    <property type="match status" value="1"/>
</dbReference>
<keyword evidence="1" id="KW-0723">Serine/threonine-protein kinase</keyword>
<evidence type="ECO:0000256" key="9">
    <source>
        <dbReference type="SAM" id="MobiDB-lite"/>
    </source>
</evidence>
<dbReference type="InterPro" id="IPR011527">
    <property type="entry name" value="ABC1_TM_dom"/>
</dbReference>
<evidence type="ECO:0000313" key="14">
    <source>
        <dbReference type="Proteomes" id="UP001189429"/>
    </source>
</evidence>
<dbReference type="Gene3D" id="3.30.200.20">
    <property type="entry name" value="Phosphorylase Kinase, domain 1"/>
    <property type="match status" value="1"/>
</dbReference>
<feature type="compositionally biased region" description="Basic and acidic residues" evidence="9">
    <location>
        <begin position="167"/>
        <end position="189"/>
    </location>
</feature>
<dbReference type="Pfam" id="PF00069">
    <property type="entry name" value="Pkinase"/>
    <property type="match status" value="1"/>
</dbReference>
<dbReference type="InterPro" id="IPR008271">
    <property type="entry name" value="Ser/Thr_kinase_AS"/>
</dbReference>
<keyword evidence="5" id="KW-0418">Kinase</keyword>
<evidence type="ECO:0000256" key="8">
    <source>
        <dbReference type="ARBA" id="ARBA00023136"/>
    </source>
</evidence>
<dbReference type="SMART" id="SM00220">
    <property type="entry name" value="S_TKc"/>
    <property type="match status" value="1"/>
</dbReference>
<feature type="transmembrane region" description="Helical" evidence="10">
    <location>
        <begin position="728"/>
        <end position="748"/>
    </location>
</feature>
<dbReference type="SUPFAM" id="SSF56112">
    <property type="entry name" value="Protein kinase-like (PK-like)"/>
    <property type="match status" value="1"/>
</dbReference>
<dbReference type="InterPro" id="IPR011009">
    <property type="entry name" value="Kinase-like_dom_sf"/>
</dbReference>
<protein>
    <recommendedName>
        <fullName evidence="15">Non-specific serine/threonine protein kinase</fullName>
    </recommendedName>
</protein>
<sequence length="801" mass="88120">MGGRSRRRRDRGRDRSRSSGSESSAGSGRQPPPARKRRKAKNGEAEKAPTSADIPGAPARAENAQPGEQESAPSREKGAWRTEVKQADTAEASDDDVPDGLIVQDETEEDVEKKLRESRARREALMAKWVTRGEGQEGGGLHMPDTACSLEDDSGSDGETAQFFAKRRQEQEEVQDREPTALEKAERDAKQAVTRFIMAEKAREEERGDMFGEEGDDEAALKRRDSKLHAQAIGQTGASGADWDEDLYYKAQVGEMMNNRYRVFETLCGKGTFSNVVKCTDEKTKEAVAIKVIRSNDMMRKAAEKEVEILNRLAQADKGNKKHVIRLLATFDYRDHYCLVFECMWDNLRVAQQKYTKGEGMSLKAVRAYTKQLLVALRHIHRCELVHADIKPDNILISAGHNLVKICDLGSAMELTEVEITPYLVSRFYRAPEIVIGAKYGQAADTFALGATLLELFTGKILFPGKSNNDMLRLFMEVKGKLPHKFIKTGTVWKSHFDENLDFKFLDRKGKKVVTRIITDLSAKRPILEMVMARIGPEKQRSTLAEDAADPPPCPRGAPPPAGLARARGARGLLLALWGGALRRRLSVAACAYLLKAVLTVCSPVAVFALLRWFQDSDAPWQHGCWFAAGNACAVLGQHVLHRVFVYQGAAAGRHCQLAVAGALFRQTLQLGVASCARFDSGGLTNLAGKDAENVSELWLGIIPLVLQPIEIIAVICLLWLVVGEATLGALALCLLSLAGVKAVGGMAERCTARSAALSDERLKRLSEVLYGIKVVKANGWASRFEGQVRGVARKESHSCL</sequence>
<dbReference type="SUPFAM" id="SSF90123">
    <property type="entry name" value="ABC transporter transmembrane region"/>
    <property type="match status" value="1"/>
</dbReference>
<evidence type="ECO:0000256" key="6">
    <source>
        <dbReference type="ARBA" id="ARBA00022840"/>
    </source>
</evidence>
<keyword evidence="8 10" id="KW-0472">Membrane</keyword>
<feature type="compositionally biased region" description="Basic and acidic residues" evidence="9">
    <location>
        <begin position="73"/>
        <end position="88"/>
    </location>
</feature>
<dbReference type="InterPro" id="IPR000719">
    <property type="entry name" value="Prot_kinase_dom"/>
</dbReference>
<dbReference type="PANTHER" id="PTHR24058">
    <property type="entry name" value="DUAL SPECIFICITY PROTEIN KINASE"/>
    <property type="match status" value="1"/>
</dbReference>
<keyword evidence="3 10" id="KW-0812">Transmembrane</keyword>
<keyword evidence="6" id="KW-0067">ATP-binding</keyword>
<keyword evidence="4" id="KW-0547">Nucleotide-binding</keyword>
<dbReference type="InterPro" id="IPR050494">
    <property type="entry name" value="Ser_Thr_dual-spec_kinase"/>
</dbReference>
<name>A0ABN9UC93_9DINO</name>
<feature type="transmembrane region" description="Helical" evidence="10">
    <location>
        <begin position="593"/>
        <end position="614"/>
    </location>
</feature>
<evidence type="ECO:0000256" key="10">
    <source>
        <dbReference type="SAM" id="Phobius"/>
    </source>
</evidence>
<evidence type="ECO:0000256" key="2">
    <source>
        <dbReference type="ARBA" id="ARBA00022679"/>
    </source>
</evidence>
<accession>A0ABN9UC93</accession>
<dbReference type="EMBL" id="CAUYUJ010015693">
    <property type="protein sequence ID" value="CAK0857050.1"/>
    <property type="molecule type" value="Genomic_DNA"/>
</dbReference>
<evidence type="ECO:0000256" key="5">
    <source>
        <dbReference type="ARBA" id="ARBA00022777"/>
    </source>
</evidence>
<evidence type="ECO:0008006" key="15">
    <source>
        <dbReference type="Google" id="ProtNLM"/>
    </source>
</evidence>